<dbReference type="SUPFAM" id="SSF52799">
    <property type="entry name" value="(Phosphotyrosine protein) phosphatases II"/>
    <property type="match status" value="1"/>
</dbReference>
<comment type="caution">
    <text evidence="1">The sequence shown here is derived from an EMBL/GenBank/DDBJ whole genome shotgun (WGS) entry which is preliminary data.</text>
</comment>
<dbReference type="EMBL" id="CAJVPY010003935">
    <property type="protein sequence ID" value="CAG8605945.1"/>
    <property type="molecule type" value="Genomic_DNA"/>
</dbReference>
<dbReference type="Proteomes" id="UP000789405">
    <property type="component" value="Unassembled WGS sequence"/>
</dbReference>
<sequence length="309" mass="35514">MATWITDFTIYISNDAGCPPQINEYEMHLQDLNEGSGGKYVYAGCKSERISGNHDDAVTSLSFLAFSSQQTQKPDGWQFWNPQDLNVDAGGKFIYIVWNKGEETDPIIEIDFVVNESNDSIDKKGISWTKINQDLNEGAGGKYIFCSYFRGHALDDQIFKRFKWEIRGKLARSSAPHYNEEEGDKSQKMDDDAIKFLVKNDIKNVISLNEFILNKEEIEKLREHNIDYLHLPVDDFTAPTIDQLREAYASYKQALTTLVYCGYGHGRTGTVIAAFSLIGHRYTYAQYHELFYVEQEEQYEVLDRLAEEL</sequence>
<reference evidence="1" key="1">
    <citation type="submission" date="2021-06" db="EMBL/GenBank/DDBJ databases">
        <authorList>
            <person name="Kallberg Y."/>
            <person name="Tangrot J."/>
            <person name="Rosling A."/>
        </authorList>
    </citation>
    <scope>NUCLEOTIDE SEQUENCE</scope>
    <source>
        <strain evidence="1">MA453B</strain>
    </source>
</reference>
<gene>
    <name evidence="1" type="ORF">DERYTH_LOCUS7886</name>
</gene>
<proteinExistence type="predicted"/>
<evidence type="ECO:0000313" key="2">
    <source>
        <dbReference type="Proteomes" id="UP000789405"/>
    </source>
</evidence>
<keyword evidence="2" id="KW-1185">Reference proteome</keyword>
<name>A0A9N9CJX4_9GLOM</name>
<dbReference type="InterPro" id="IPR029021">
    <property type="entry name" value="Prot-tyrosine_phosphatase-like"/>
</dbReference>
<accession>A0A9N9CJX4</accession>
<dbReference type="Pfam" id="PF22785">
    <property type="entry name" value="Tc-R-P"/>
    <property type="match status" value="1"/>
</dbReference>
<dbReference type="AlphaFoldDB" id="A0A9N9CJX4"/>
<dbReference type="OrthoDB" id="1046782at2759"/>
<evidence type="ECO:0000313" key="1">
    <source>
        <dbReference type="EMBL" id="CAG8605945.1"/>
    </source>
</evidence>
<organism evidence="1 2">
    <name type="scientific">Dentiscutata erythropus</name>
    <dbReference type="NCBI Taxonomy" id="1348616"/>
    <lineage>
        <taxon>Eukaryota</taxon>
        <taxon>Fungi</taxon>
        <taxon>Fungi incertae sedis</taxon>
        <taxon>Mucoromycota</taxon>
        <taxon>Glomeromycotina</taxon>
        <taxon>Glomeromycetes</taxon>
        <taxon>Diversisporales</taxon>
        <taxon>Gigasporaceae</taxon>
        <taxon>Dentiscutata</taxon>
    </lineage>
</organism>
<dbReference type="Gene3D" id="3.90.190.10">
    <property type="entry name" value="Protein tyrosine phosphatase superfamily"/>
    <property type="match status" value="1"/>
</dbReference>
<protein>
    <submittedName>
        <fullName evidence="1">24698_t:CDS:1</fullName>
    </submittedName>
</protein>